<organism evidence="1 2">
    <name type="scientific">Richelia intracellularis HH01</name>
    <dbReference type="NCBI Taxonomy" id="1165094"/>
    <lineage>
        <taxon>Bacteria</taxon>
        <taxon>Bacillati</taxon>
        <taxon>Cyanobacteriota</taxon>
        <taxon>Cyanophyceae</taxon>
        <taxon>Nostocales</taxon>
        <taxon>Nostocaceae</taxon>
        <taxon>Richelia</taxon>
    </lineage>
</organism>
<proteinExistence type="predicted"/>
<evidence type="ECO:0000313" key="2">
    <source>
        <dbReference type="Proteomes" id="UP000053051"/>
    </source>
</evidence>
<dbReference type="Proteomes" id="UP000053051">
    <property type="component" value="Unassembled WGS sequence"/>
</dbReference>
<reference evidence="2" key="2">
    <citation type="submission" date="2016-01" db="EMBL/GenBank/DDBJ databases">
        <title>Diatom-associated endosymboitic cyanobacterium lacks core nitrogen metabolism enzymes.</title>
        <authorList>
            <person name="Hilton J.A."/>
            <person name="Foster R.A."/>
            <person name="Tripp H.J."/>
            <person name="Carter B.J."/>
            <person name="Zehr J.P."/>
            <person name="Villareal T.A."/>
        </authorList>
    </citation>
    <scope>NUCLEOTIDE SEQUENCE [LARGE SCALE GENOMIC DNA]</scope>
    <source>
        <strain evidence="2">HH01</strain>
    </source>
</reference>
<gene>
    <name evidence="1" type="ORF">RINTHH_14960</name>
</gene>
<evidence type="ECO:0000313" key="1">
    <source>
        <dbReference type="EMBL" id="CCH67651.1"/>
    </source>
</evidence>
<name>M1X5W1_9NOST</name>
<reference evidence="1 2" key="1">
    <citation type="submission" date="2012-05" db="EMBL/GenBank/DDBJ databases">
        <authorList>
            <person name="Hilton J."/>
        </authorList>
    </citation>
    <scope>NUCLEOTIDE SEQUENCE [LARGE SCALE GENOMIC DNA]</scope>
    <source>
        <strain evidence="1 2">HH01</strain>
    </source>
</reference>
<accession>M1X5W1</accession>
<protein>
    <submittedName>
        <fullName evidence="1">Uncharacterized protein</fullName>
    </submittedName>
</protein>
<dbReference type="AlphaFoldDB" id="M1X5W1"/>
<dbReference type="EMBL" id="CAIY01000052">
    <property type="protein sequence ID" value="CCH67651.1"/>
    <property type="molecule type" value="Genomic_DNA"/>
</dbReference>
<sequence length="39" mass="4430">MAYEKTLIEINQDDACQHLLSNSNILLLIKSPKVTVKMN</sequence>
<keyword evidence="2" id="KW-1185">Reference proteome</keyword>
<comment type="caution">
    <text evidence="1">The sequence shown here is derived from an EMBL/GenBank/DDBJ whole genome shotgun (WGS) entry which is preliminary data.</text>
</comment>